<organism evidence="1 2">
    <name type="scientific">Desmospora profundinema</name>
    <dbReference type="NCBI Taxonomy" id="1571184"/>
    <lineage>
        <taxon>Bacteria</taxon>
        <taxon>Bacillati</taxon>
        <taxon>Bacillota</taxon>
        <taxon>Bacilli</taxon>
        <taxon>Bacillales</taxon>
        <taxon>Thermoactinomycetaceae</taxon>
        <taxon>Desmospora</taxon>
    </lineage>
</organism>
<reference evidence="1 2" key="1">
    <citation type="submission" date="2023-07" db="EMBL/GenBank/DDBJ databases">
        <title>Genomic Encyclopedia of Type Strains, Phase IV (KMG-IV): sequencing the most valuable type-strain genomes for metagenomic binning, comparative biology and taxonomic classification.</title>
        <authorList>
            <person name="Goeker M."/>
        </authorList>
    </citation>
    <scope>NUCLEOTIDE SEQUENCE [LARGE SCALE GENOMIC DNA]</scope>
    <source>
        <strain evidence="1 2">DSM 45903</strain>
    </source>
</reference>
<keyword evidence="2" id="KW-1185">Reference proteome</keyword>
<sequence length="438" mass="49606">MTKSKAGWLVVQPGGNRFVPHPRLWKGEAPSKMPIFWGEKPRRVLPVQTAPLGKDSHHHLPARLMETPSGSFRAGPFLAILTSADKGSFRGNRDNFRDIIQAGRRLGVSVYVLTPEGIRGKGQLVKGFLLDSRRGTIRWVHATLPMPDVVYNRIPSRWAEQKTAEQNALRFFSQHPHIHLFNPGFFDKWTLYTYLERSPKLRALLPDTAAWGNPEDFRRLASRHDTLFLKPTDGKAGKGMIRIRKRGNRYEVIHQHTNPPAIYTCASWRDLSQRVNSLVRSKKYVVQQGVALARYQGRPFDLRLLVQKDQQGEWACTGIGIRVAGSRAISTHVPMGGTIANADVVLKEVSGEQADELKEQIQMTGLTIARHIEAEEGKNLGEMSMDLGLDEKGKLWFFEANAKPMKFDEPDIRRRSLEAIIRYAVYVSGFGQWRRTGD</sequence>
<dbReference type="Pfam" id="PF14398">
    <property type="entry name" value="ATPgrasp_YheCD"/>
    <property type="match status" value="1"/>
</dbReference>
<dbReference type="RefSeq" id="WP_309866833.1">
    <property type="nucleotide sequence ID" value="NZ_JAVDQG010000005.1"/>
</dbReference>
<dbReference type="InterPro" id="IPR026838">
    <property type="entry name" value="YheC/D"/>
</dbReference>
<evidence type="ECO:0008006" key="3">
    <source>
        <dbReference type="Google" id="ProtNLM"/>
    </source>
</evidence>
<dbReference type="EMBL" id="JAVDQG010000005">
    <property type="protein sequence ID" value="MDR6226656.1"/>
    <property type="molecule type" value="Genomic_DNA"/>
</dbReference>
<dbReference type="SUPFAM" id="SSF56059">
    <property type="entry name" value="Glutathione synthetase ATP-binding domain-like"/>
    <property type="match status" value="1"/>
</dbReference>
<name>A0ABU1IPL0_9BACL</name>
<comment type="caution">
    <text evidence="1">The sequence shown here is derived from an EMBL/GenBank/DDBJ whole genome shotgun (WGS) entry which is preliminary data.</text>
</comment>
<protein>
    <recommendedName>
        <fullName evidence="3">YheC/YheD family protein</fullName>
    </recommendedName>
</protein>
<gene>
    <name evidence="1" type="ORF">JOE21_002663</name>
</gene>
<proteinExistence type="predicted"/>
<evidence type="ECO:0000313" key="2">
    <source>
        <dbReference type="Proteomes" id="UP001185012"/>
    </source>
</evidence>
<evidence type="ECO:0000313" key="1">
    <source>
        <dbReference type="EMBL" id="MDR6226656.1"/>
    </source>
</evidence>
<accession>A0ABU1IPL0</accession>
<dbReference type="Proteomes" id="UP001185012">
    <property type="component" value="Unassembled WGS sequence"/>
</dbReference>